<dbReference type="EMBL" id="JH000455">
    <property type="protein sequence ID" value="EGV91889.1"/>
    <property type="molecule type" value="Genomic_DNA"/>
</dbReference>
<accession>G3HK97</accession>
<protein>
    <submittedName>
        <fullName evidence="1">Uncharacterized protein</fullName>
    </submittedName>
</protein>
<evidence type="ECO:0000313" key="2">
    <source>
        <dbReference type="Proteomes" id="UP000001075"/>
    </source>
</evidence>
<proteinExistence type="predicted"/>
<dbReference type="Proteomes" id="UP000001075">
    <property type="component" value="Unassembled WGS sequence"/>
</dbReference>
<evidence type="ECO:0000313" key="1">
    <source>
        <dbReference type="EMBL" id="EGV91889.1"/>
    </source>
</evidence>
<name>G3HK97_CRIGR</name>
<organism evidence="1 2">
    <name type="scientific">Cricetulus griseus</name>
    <name type="common">Chinese hamster</name>
    <name type="synonym">Cricetulus barabensis griseus</name>
    <dbReference type="NCBI Taxonomy" id="10029"/>
    <lineage>
        <taxon>Eukaryota</taxon>
        <taxon>Metazoa</taxon>
        <taxon>Chordata</taxon>
        <taxon>Craniata</taxon>
        <taxon>Vertebrata</taxon>
        <taxon>Euteleostomi</taxon>
        <taxon>Mammalia</taxon>
        <taxon>Eutheria</taxon>
        <taxon>Euarchontoglires</taxon>
        <taxon>Glires</taxon>
        <taxon>Rodentia</taxon>
        <taxon>Myomorpha</taxon>
        <taxon>Muroidea</taxon>
        <taxon>Cricetidae</taxon>
        <taxon>Cricetinae</taxon>
        <taxon>Cricetulus</taxon>
    </lineage>
</organism>
<reference evidence="2" key="1">
    <citation type="journal article" date="2011" name="Nat. Biotechnol.">
        <title>The genomic sequence of the Chinese hamster ovary (CHO)-K1 cell line.</title>
        <authorList>
            <person name="Xu X."/>
            <person name="Nagarajan H."/>
            <person name="Lewis N.E."/>
            <person name="Pan S."/>
            <person name="Cai Z."/>
            <person name="Liu X."/>
            <person name="Chen W."/>
            <person name="Xie M."/>
            <person name="Wang W."/>
            <person name="Hammond S."/>
            <person name="Andersen M.R."/>
            <person name="Neff N."/>
            <person name="Passarelli B."/>
            <person name="Koh W."/>
            <person name="Fan H.C."/>
            <person name="Wang J."/>
            <person name="Gui Y."/>
            <person name="Lee K.H."/>
            <person name="Betenbaugh M.J."/>
            <person name="Quake S.R."/>
            <person name="Famili I."/>
            <person name="Palsson B.O."/>
            <person name="Wang J."/>
        </authorList>
    </citation>
    <scope>NUCLEOTIDE SEQUENCE [LARGE SCALE GENOMIC DNA]</scope>
    <source>
        <strain evidence="2">CHO K1 cell line</strain>
    </source>
</reference>
<dbReference type="AlphaFoldDB" id="G3HK97"/>
<gene>
    <name evidence="1" type="ORF">I79_011115</name>
</gene>
<sequence length="66" mass="7647">MPAEQREKLGWLSPASRVSLQPWGDLFSRWSRRDDLMDRTFTATILPAKLLSRDLRLAPFAVVKFT</sequence>
<dbReference type="InParanoid" id="G3HK97"/>